<dbReference type="GO" id="GO:0016020">
    <property type="term" value="C:membrane"/>
    <property type="evidence" value="ECO:0007669"/>
    <property type="project" value="UniProtKB-SubCell"/>
</dbReference>
<keyword evidence="4 5" id="KW-0472">Membrane</keyword>
<accession>A0A378FRU2</accession>
<dbReference type="Pfam" id="PF00230">
    <property type="entry name" value="MIP"/>
    <property type="match status" value="1"/>
</dbReference>
<dbReference type="InterPro" id="IPR000425">
    <property type="entry name" value="MIP"/>
</dbReference>
<evidence type="ECO:0000256" key="1">
    <source>
        <dbReference type="ARBA" id="ARBA00004141"/>
    </source>
</evidence>
<comment type="subcellular location">
    <subcellularLocation>
        <location evidence="1">Membrane</location>
        <topology evidence="1">Multi-pass membrane protein</topology>
    </subcellularLocation>
</comment>
<dbReference type="SUPFAM" id="SSF81338">
    <property type="entry name" value="Aquaporin-like"/>
    <property type="match status" value="1"/>
</dbReference>
<feature type="transmembrane region" description="Helical" evidence="5">
    <location>
        <begin position="24"/>
        <end position="44"/>
    </location>
</feature>
<sequence>MITAILMGVILALTDDGNGIPRGPLAPLLIGLLIAVIGASMGPADRLRHEPGA</sequence>
<evidence type="ECO:0000313" key="7">
    <source>
        <dbReference type="Proteomes" id="UP000255167"/>
    </source>
</evidence>
<gene>
    <name evidence="6" type="primary">glpF_2</name>
    <name evidence="6" type="ORF">NCTC9617_04114</name>
</gene>
<dbReference type="Proteomes" id="UP000255167">
    <property type="component" value="Unassembled WGS sequence"/>
</dbReference>
<dbReference type="EMBL" id="UGNC01000005">
    <property type="protein sequence ID" value="STW47557.1"/>
    <property type="molecule type" value="Genomic_DNA"/>
</dbReference>
<organism evidence="6 7">
    <name type="scientific">Klebsiella pneumoniae</name>
    <dbReference type="NCBI Taxonomy" id="573"/>
    <lineage>
        <taxon>Bacteria</taxon>
        <taxon>Pseudomonadati</taxon>
        <taxon>Pseudomonadota</taxon>
        <taxon>Gammaproteobacteria</taxon>
        <taxon>Enterobacterales</taxon>
        <taxon>Enterobacteriaceae</taxon>
        <taxon>Klebsiella/Raoultella group</taxon>
        <taxon>Klebsiella</taxon>
        <taxon>Klebsiella pneumoniae complex</taxon>
    </lineage>
</organism>
<proteinExistence type="predicted"/>
<dbReference type="Gene3D" id="1.20.1080.10">
    <property type="entry name" value="Glycerol uptake facilitator protein"/>
    <property type="match status" value="1"/>
</dbReference>
<dbReference type="GO" id="GO:0015267">
    <property type="term" value="F:channel activity"/>
    <property type="evidence" value="ECO:0007669"/>
    <property type="project" value="InterPro"/>
</dbReference>
<dbReference type="AlphaFoldDB" id="A0A378FRU2"/>
<keyword evidence="2 5" id="KW-0812">Transmembrane</keyword>
<reference evidence="6 7" key="1">
    <citation type="submission" date="2018-06" db="EMBL/GenBank/DDBJ databases">
        <authorList>
            <consortium name="Pathogen Informatics"/>
            <person name="Doyle S."/>
        </authorList>
    </citation>
    <scope>NUCLEOTIDE SEQUENCE [LARGE SCALE GENOMIC DNA]</scope>
    <source>
        <strain evidence="6 7">NCTC9617</strain>
    </source>
</reference>
<evidence type="ECO:0000256" key="3">
    <source>
        <dbReference type="ARBA" id="ARBA00022989"/>
    </source>
</evidence>
<name>A0A378FRU2_KLEPN</name>
<evidence type="ECO:0000256" key="4">
    <source>
        <dbReference type="ARBA" id="ARBA00023136"/>
    </source>
</evidence>
<dbReference type="InterPro" id="IPR023271">
    <property type="entry name" value="Aquaporin-like"/>
</dbReference>
<evidence type="ECO:0000256" key="2">
    <source>
        <dbReference type="ARBA" id="ARBA00022692"/>
    </source>
</evidence>
<evidence type="ECO:0000256" key="5">
    <source>
        <dbReference type="SAM" id="Phobius"/>
    </source>
</evidence>
<protein>
    <submittedName>
        <fullName evidence="6">Aquaglyceroporin</fullName>
    </submittedName>
</protein>
<evidence type="ECO:0000313" key="6">
    <source>
        <dbReference type="EMBL" id="STW47557.1"/>
    </source>
</evidence>
<keyword evidence="3 5" id="KW-1133">Transmembrane helix</keyword>